<dbReference type="AlphaFoldDB" id="A0A9Q3DCC4"/>
<keyword evidence="11" id="KW-0808">Transferase</keyword>
<proteinExistence type="predicted"/>
<reference evidence="18" key="1">
    <citation type="submission" date="2021-03" db="EMBL/GenBank/DDBJ databases">
        <title>Draft genome sequence of rust myrtle Austropuccinia psidii MF-1, a brazilian biotype.</title>
        <authorList>
            <person name="Quecine M.C."/>
            <person name="Pachon D.M.R."/>
            <person name="Bonatelli M.L."/>
            <person name="Correr F.H."/>
            <person name="Franceschini L.M."/>
            <person name="Leite T.F."/>
            <person name="Margarido G.R.A."/>
            <person name="Almeida C.A."/>
            <person name="Ferrarezi J.A."/>
            <person name="Labate C.A."/>
        </authorList>
    </citation>
    <scope>NUCLEOTIDE SEQUENCE</scope>
    <source>
        <strain evidence="18">MF-1</strain>
    </source>
</reference>
<protein>
    <recommendedName>
        <fullName evidence="17">Integrase catalytic domain-containing protein</fullName>
    </recommendedName>
</protein>
<comment type="catalytic activity">
    <reaction evidence="14">
        <text>DNA(n) + a 2'-deoxyribonucleoside 5'-triphosphate = DNA(n+1) + diphosphate</text>
        <dbReference type="Rhea" id="RHEA:22508"/>
        <dbReference type="Rhea" id="RHEA-COMP:17339"/>
        <dbReference type="Rhea" id="RHEA-COMP:17340"/>
        <dbReference type="ChEBI" id="CHEBI:33019"/>
        <dbReference type="ChEBI" id="CHEBI:61560"/>
        <dbReference type="ChEBI" id="CHEBI:173112"/>
        <dbReference type="EC" id="2.7.7.49"/>
    </reaction>
</comment>
<keyword evidence="2" id="KW-0548">Nucleotidyltransferase</keyword>
<dbReference type="EMBL" id="AVOT02015707">
    <property type="protein sequence ID" value="MBW0500220.1"/>
    <property type="molecule type" value="Genomic_DNA"/>
</dbReference>
<comment type="caution">
    <text evidence="18">The sequence shown here is derived from an EMBL/GenBank/DDBJ whole genome shotgun (WGS) entry which is preliminary data.</text>
</comment>
<dbReference type="InterPro" id="IPR036397">
    <property type="entry name" value="RNaseH_sf"/>
</dbReference>
<feature type="domain" description="Integrase catalytic" evidence="17">
    <location>
        <begin position="369"/>
        <end position="535"/>
    </location>
</feature>
<evidence type="ECO:0000259" key="17">
    <source>
        <dbReference type="PROSITE" id="PS50994"/>
    </source>
</evidence>
<evidence type="ECO:0000256" key="11">
    <source>
        <dbReference type="ARBA" id="ARBA00022932"/>
    </source>
</evidence>
<dbReference type="GO" id="GO:0003964">
    <property type="term" value="F:RNA-directed DNA polymerase activity"/>
    <property type="evidence" value="ECO:0007669"/>
    <property type="project" value="UniProtKB-KW"/>
</dbReference>
<dbReference type="GO" id="GO:0003723">
    <property type="term" value="F:RNA binding"/>
    <property type="evidence" value="ECO:0007669"/>
    <property type="project" value="UniProtKB-KW"/>
</dbReference>
<keyword evidence="4" id="KW-0479">Metal-binding</keyword>
<keyword evidence="12" id="KW-0233">DNA recombination</keyword>
<accession>A0A9Q3DCC4</accession>
<keyword evidence="1" id="KW-0815">Transposition</keyword>
<organism evidence="18 19">
    <name type="scientific">Austropuccinia psidii MF-1</name>
    <dbReference type="NCBI Taxonomy" id="1389203"/>
    <lineage>
        <taxon>Eukaryota</taxon>
        <taxon>Fungi</taxon>
        <taxon>Dikarya</taxon>
        <taxon>Basidiomycota</taxon>
        <taxon>Pucciniomycotina</taxon>
        <taxon>Pucciniomycetes</taxon>
        <taxon>Pucciniales</taxon>
        <taxon>Sphaerophragmiaceae</taxon>
        <taxon>Austropuccinia</taxon>
    </lineage>
</organism>
<evidence type="ECO:0000256" key="7">
    <source>
        <dbReference type="ARBA" id="ARBA00022842"/>
    </source>
</evidence>
<dbReference type="GO" id="GO:0003887">
    <property type="term" value="F:DNA-directed DNA polymerase activity"/>
    <property type="evidence" value="ECO:0007669"/>
    <property type="project" value="UniProtKB-KW"/>
</dbReference>
<keyword evidence="3" id="KW-0540">Nuclease</keyword>
<evidence type="ECO:0000313" key="19">
    <source>
        <dbReference type="Proteomes" id="UP000765509"/>
    </source>
</evidence>
<keyword evidence="11" id="KW-0239">DNA-directed DNA polymerase</keyword>
<evidence type="ECO:0000256" key="1">
    <source>
        <dbReference type="ARBA" id="ARBA00022578"/>
    </source>
</evidence>
<evidence type="ECO:0000256" key="6">
    <source>
        <dbReference type="ARBA" id="ARBA00022801"/>
    </source>
</evidence>
<dbReference type="InterPro" id="IPR013103">
    <property type="entry name" value="RVT_2"/>
</dbReference>
<dbReference type="InterPro" id="IPR039537">
    <property type="entry name" value="Retrotran_Ty1/copia-like"/>
</dbReference>
<evidence type="ECO:0000256" key="3">
    <source>
        <dbReference type="ARBA" id="ARBA00022722"/>
    </source>
</evidence>
<dbReference type="GO" id="GO:0032196">
    <property type="term" value="P:transposition"/>
    <property type="evidence" value="ECO:0007669"/>
    <property type="project" value="UniProtKB-KW"/>
</dbReference>
<evidence type="ECO:0000256" key="5">
    <source>
        <dbReference type="ARBA" id="ARBA00022759"/>
    </source>
</evidence>
<dbReference type="Pfam" id="PF14223">
    <property type="entry name" value="Retrotran_gag_2"/>
    <property type="match status" value="1"/>
</dbReference>
<sequence length="1246" mass="141651">MNDKSLDIKDISTIPVLDGTNYGHWQMRMKIHLRSRDLLDVCKNPRSNDTSTSSVNKWKKASFEAINLITIRITKRVFREVVDSETIENSHALWTKISEQYASKRAVNRGRVWMDWQRCFYDGNLQNYIDNCQKLMMELDAVSIVVTNKLLSYSLLGKLGGNPHLSQFVETLTFNKDIIEKPMVILSRLQDFASHINHNNGPGTKKEHDSPALITSFEEPHKIIFFCNRGKHNKRCTTHKKEDCRAENPHLRPSRLEKKRKNNPEAHLSIAQALVRIGGPSAPTHEKVVFDCGATHHMFNSPKFFYKQFKKIDSEVATGDSNSQLLAEGIGHPGRAVLRHLGLPNDETSCLTCEISKSHRLPFTHHFIPACLPLDTVHIDVVGPINPESVSGFRFLLTIVDQATSFKIIKFLKKKSDSFDQFGIAKIYMENWHNQKIRKLISDRGGEFLNQKFETLANECGFMHIFAPPKTPEHNGFAERANRTILEKALCLMNPTNLPNQYWAEAVNTAVFLSNLSPTHSRNNKSPQFLWSNVSPNLSGLCTFGCQSIIHNPKRQRNWKLSSPGQEGILLGFENEGTAYRILRLDDLKVVITRNATFNERIFPSVPGITNSAQWAIDELLSPLNTHTDVQREDESPIDPQDSLHSARHQENDLEDPNDSDRCHNNLNNEIDFQNCEESSDAHRGTTVKVIGPRHPTLITSNVDPMHILPYARRARLFLTIANDVPKTYQAAIQDKNKLEWSSAIKKELSIMNKLEVWDVVKLSGDYKLVGTTWVFRVKKDHLNQALEHKARLCAQGFTQTPGIDFDKTYAPTGRMNLLRALIAHASFSGLDFHQIDVKSAFLHAPLTETVYLAIPQGLDIDQRKFCLRLKKAIYGLKQAPLAWYTRLKDWLQSINFVVCKLDPCVFYRKGIEPLWVYVHVDDMAIFGRNIQPFKDQVNREFSIKDTGPADFLLGVKIQHLKEGVSLDQQHFIDSLLDLYGMKNCKPVATPLVPNEHIRAATAEEEEAFKRINVNFRSAVGSINYLSTATRPDLSHAVSSLSQHLERPGILHWKAFLHVLKYLRGTQELGLFYSRQGPPGLIAFSDADWGNCHVTQRSTSGFLAQLHGCLVFWKTRKQPSVSISTAEAEYKSLCDLTSEILWFRQWCHEANIFRFDNAITVWEDNQSCIKTANGNCNVNAKRMKHVDIQLHFVKEAIQAQLIELRYAPTTDMLADFLTKSVSKATLQRALQALGVLRLGLRGDVEK</sequence>
<evidence type="ECO:0000256" key="4">
    <source>
        <dbReference type="ARBA" id="ARBA00022723"/>
    </source>
</evidence>
<evidence type="ECO:0000256" key="9">
    <source>
        <dbReference type="ARBA" id="ARBA00022908"/>
    </source>
</evidence>
<feature type="compositionally biased region" description="Basic and acidic residues" evidence="16">
    <location>
        <begin position="242"/>
        <end position="256"/>
    </location>
</feature>
<dbReference type="GO" id="GO:0046872">
    <property type="term" value="F:metal ion binding"/>
    <property type="evidence" value="ECO:0007669"/>
    <property type="project" value="UniProtKB-KW"/>
</dbReference>
<dbReference type="InterPro" id="IPR043502">
    <property type="entry name" value="DNA/RNA_pol_sf"/>
</dbReference>
<evidence type="ECO:0000256" key="2">
    <source>
        <dbReference type="ARBA" id="ARBA00022695"/>
    </source>
</evidence>
<dbReference type="PANTHER" id="PTHR42648">
    <property type="entry name" value="TRANSPOSASE, PUTATIVE-RELATED"/>
    <property type="match status" value="1"/>
</dbReference>
<dbReference type="GO" id="GO:0015074">
    <property type="term" value="P:DNA integration"/>
    <property type="evidence" value="ECO:0007669"/>
    <property type="project" value="UniProtKB-KW"/>
</dbReference>
<keyword evidence="19" id="KW-1185">Reference proteome</keyword>
<dbReference type="InterPro" id="IPR001584">
    <property type="entry name" value="Integrase_cat-core"/>
</dbReference>
<keyword evidence="6" id="KW-0378">Hydrolase</keyword>
<name>A0A9Q3DCC4_9BASI</name>
<evidence type="ECO:0000256" key="14">
    <source>
        <dbReference type="ARBA" id="ARBA00048173"/>
    </source>
</evidence>
<keyword evidence="9" id="KW-0229">DNA integration</keyword>
<keyword evidence="7" id="KW-0460">Magnesium</keyword>
<dbReference type="Gene3D" id="3.30.420.10">
    <property type="entry name" value="Ribonuclease H-like superfamily/Ribonuclease H"/>
    <property type="match status" value="1"/>
</dbReference>
<dbReference type="Pfam" id="PF25597">
    <property type="entry name" value="SH3_retrovirus"/>
    <property type="match status" value="1"/>
</dbReference>
<comment type="catalytic activity">
    <reaction evidence="15">
        <text>DNA(n) + a 2'-deoxyribonucleoside 5'-triphosphate = DNA(n+1) + diphosphate</text>
        <dbReference type="Rhea" id="RHEA:22508"/>
        <dbReference type="Rhea" id="RHEA-COMP:17339"/>
        <dbReference type="Rhea" id="RHEA-COMP:17340"/>
        <dbReference type="ChEBI" id="CHEBI:33019"/>
        <dbReference type="ChEBI" id="CHEBI:61560"/>
        <dbReference type="ChEBI" id="CHEBI:173112"/>
        <dbReference type="EC" id="2.7.7.7"/>
    </reaction>
</comment>
<keyword evidence="13" id="KW-0511">Multifunctional enzyme</keyword>
<dbReference type="PROSITE" id="PS50994">
    <property type="entry name" value="INTEGRASE"/>
    <property type="match status" value="1"/>
</dbReference>
<dbReference type="PANTHER" id="PTHR42648:SF11">
    <property type="entry name" value="TRANSPOSON TY4-P GAG-POL POLYPROTEIN"/>
    <property type="match status" value="1"/>
</dbReference>
<evidence type="ECO:0000313" key="18">
    <source>
        <dbReference type="EMBL" id="MBW0500220.1"/>
    </source>
</evidence>
<dbReference type="GO" id="GO:0006310">
    <property type="term" value="P:DNA recombination"/>
    <property type="evidence" value="ECO:0007669"/>
    <property type="project" value="UniProtKB-KW"/>
</dbReference>
<dbReference type="GO" id="GO:0004519">
    <property type="term" value="F:endonuclease activity"/>
    <property type="evidence" value="ECO:0007669"/>
    <property type="project" value="UniProtKB-KW"/>
</dbReference>
<evidence type="ECO:0000256" key="13">
    <source>
        <dbReference type="ARBA" id="ARBA00023268"/>
    </source>
</evidence>
<evidence type="ECO:0000256" key="12">
    <source>
        <dbReference type="ARBA" id="ARBA00023172"/>
    </source>
</evidence>
<keyword evidence="10" id="KW-0695">RNA-directed DNA polymerase</keyword>
<dbReference type="CDD" id="cd09272">
    <property type="entry name" value="RNase_HI_RT_Ty1"/>
    <property type="match status" value="1"/>
</dbReference>
<dbReference type="SUPFAM" id="SSF56672">
    <property type="entry name" value="DNA/RNA polymerases"/>
    <property type="match status" value="1"/>
</dbReference>
<dbReference type="Proteomes" id="UP000765509">
    <property type="component" value="Unassembled WGS sequence"/>
</dbReference>
<gene>
    <name evidence="18" type="ORF">O181_039935</name>
</gene>
<feature type="region of interest" description="Disordered" evidence="16">
    <location>
        <begin position="242"/>
        <end position="263"/>
    </location>
</feature>
<dbReference type="GO" id="GO:0005634">
    <property type="term" value="C:nucleus"/>
    <property type="evidence" value="ECO:0007669"/>
    <property type="project" value="UniProtKB-ARBA"/>
</dbReference>
<evidence type="ECO:0000256" key="8">
    <source>
        <dbReference type="ARBA" id="ARBA00022884"/>
    </source>
</evidence>
<dbReference type="Pfam" id="PF07727">
    <property type="entry name" value="RVT_2"/>
    <property type="match status" value="1"/>
</dbReference>
<dbReference type="InterPro" id="IPR057670">
    <property type="entry name" value="SH3_retrovirus"/>
</dbReference>
<feature type="region of interest" description="Disordered" evidence="16">
    <location>
        <begin position="629"/>
        <end position="664"/>
    </location>
</feature>
<keyword evidence="5" id="KW-0255">Endonuclease</keyword>
<dbReference type="InterPro" id="IPR012337">
    <property type="entry name" value="RNaseH-like_sf"/>
</dbReference>
<dbReference type="SUPFAM" id="SSF53098">
    <property type="entry name" value="Ribonuclease H-like"/>
    <property type="match status" value="1"/>
</dbReference>
<keyword evidence="8" id="KW-0694">RNA-binding</keyword>
<evidence type="ECO:0000256" key="16">
    <source>
        <dbReference type="SAM" id="MobiDB-lite"/>
    </source>
</evidence>
<evidence type="ECO:0000256" key="15">
    <source>
        <dbReference type="ARBA" id="ARBA00049244"/>
    </source>
</evidence>
<evidence type="ECO:0000256" key="10">
    <source>
        <dbReference type="ARBA" id="ARBA00022918"/>
    </source>
</evidence>
<dbReference type="GO" id="GO:0016787">
    <property type="term" value="F:hydrolase activity"/>
    <property type="evidence" value="ECO:0007669"/>
    <property type="project" value="UniProtKB-KW"/>
</dbReference>